<dbReference type="InterPro" id="IPR045076">
    <property type="entry name" value="MutS"/>
</dbReference>
<dbReference type="SUPFAM" id="SSF52540">
    <property type="entry name" value="P-loop containing nucleoside triphosphate hydrolases"/>
    <property type="match status" value="1"/>
</dbReference>
<dbReference type="GO" id="GO:0006298">
    <property type="term" value="P:mismatch repair"/>
    <property type="evidence" value="ECO:0007669"/>
    <property type="project" value="InterPro"/>
</dbReference>
<dbReference type="AlphaFoldDB" id="A0A1I5ALI1"/>
<dbReference type="Gene3D" id="3.40.50.300">
    <property type="entry name" value="P-loop containing nucleotide triphosphate hydrolases"/>
    <property type="match status" value="1"/>
</dbReference>
<dbReference type="EMBL" id="FOVI01000008">
    <property type="protein sequence ID" value="SFN63334.1"/>
    <property type="molecule type" value="Genomic_DNA"/>
</dbReference>
<reference evidence="6" key="1">
    <citation type="submission" date="2016-10" db="EMBL/GenBank/DDBJ databases">
        <authorList>
            <person name="Varghese N."/>
            <person name="Submissions S."/>
        </authorList>
    </citation>
    <scope>NUCLEOTIDE SEQUENCE [LARGE SCALE GENOMIC DNA]</scope>
    <source>
        <strain evidence="6">DS-12</strain>
    </source>
</reference>
<dbReference type="RefSeq" id="WP_091521825.1">
    <property type="nucleotide sequence ID" value="NZ_FOVI01000008.1"/>
</dbReference>
<dbReference type="SMART" id="SM00534">
    <property type="entry name" value="MUTSac"/>
    <property type="match status" value="1"/>
</dbReference>
<dbReference type="GO" id="GO:0030983">
    <property type="term" value="F:mismatched DNA binding"/>
    <property type="evidence" value="ECO:0007669"/>
    <property type="project" value="InterPro"/>
</dbReference>
<proteinExistence type="predicted"/>
<dbReference type="PANTHER" id="PTHR11361">
    <property type="entry name" value="DNA MISMATCH REPAIR PROTEIN MUTS FAMILY MEMBER"/>
    <property type="match status" value="1"/>
</dbReference>
<accession>A0A1I5ALI1</accession>
<dbReference type="GO" id="GO:0005829">
    <property type="term" value="C:cytosol"/>
    <property type="evidence" value="ECO:0007669"/>
    <property type="project" value="TreeGrafter"/>
</dbReference>
<dbReference type="OrthoDB" id="9802448at2"/>
<protein>
    <submittedName>
        <fullName evidence="5">DNA mismatch repair protein MutS</fullName>
    </submittedName>
</protein>
<dbReference type="GO" id="GO:0005524">
    <property type="term" value="F:ATP binding"/>
    <property type="evidence" value="ECO:0007669"/>
    <property type="project" value="UniProtKB-KW"/>
</dbReference>
<dbReference type="InterPro" id="IPR000432">
    <property type="entry name" value="DNA_mismatch_repair_MutS_C"/>
</dbReference>
<name>A0A1I5ALI1_9FLAO</name>
<sequence length="421" mass="49142">MKIENAIVTDIFDVFNGTINSNAQNALKRTINNKLESVAAIKNQQQIIKCFRDNFNLFTNYQYPILHYREVFFLIEQSNFGSILEQSKPLKALKSNENRFQTIKGKTAQLIIFLHYYYTTYLKDFKCDDFPNDYKNQYNEFIAYFKSYNLDFYQDKIRSKNLNADDVLVIIQIFQEHYKEGKQFPFIDFFAQFEAYISIAKQTLKHNFQFPEIIKNDIALTDFYHPRLKNATTNSFNNSNGVLLLTGANMAGKSTFLKSLGMCVYLAHLGFPVPAKEAKIPFYNEIYIFINNNDDLSSGYSYFMQEVLNLKEVVLKCNDHKTCFALFDELFKGTNFEDALEISTTTLNGLLKFQNSFFAISSHIHQLKDRISNKNNIYTYYLECLVDNGTPHFTYQLKKGFSDLKLGKIIFENEKLNELLL</sequence>
<dbReference type="InterPro" id="IPR027417">
    <property type="entry name" value="P-loop_NTPase"/>
</dbReference>
<keyword evidence="1" id="KW-0547">Nucleotide-binding</keyword>
<dbReference type="GO" id="GO:0140664">
    <property type="term" value="F:ATP-dependent DNA damage sensor activity"/>
    <property type="evidence" value="ECO:0007669"/>
    <property type="project" value="InterPro"/>
</dbReference>
<evidence type="ECO:0000313" key="6">
    <source>
        <dbReference type="Proteomes" id="UP000199036"/>
    </source>
</evidence>
<keyword evidence="6" id="KW-1185">Reference proteome</keyword>
<evidence type="ECO:0000256" key="3">
    <source>
        <dbReference type="ARBA" id="ARBA00023125"/>
    </source>
</evidence>
<dbReference type="STRING" id="913024.SAMN05421741_10892"/>
<evidence type="ECO:0000313" key="5">
    <source>
        <dbReference type="EMBL" id="SFN63334.1"/>
    </source>
</evidence>
<evidence type="ECO:0000256" key="1">
    <source>
        <dbReference type="ARBA" id="ARBA00022741"/>
    </source>
</evidence>
<evidence type="ECO:0000256" key="2">
    <source>
        <dbReference type="ARBA" id="ARBA00022840"/>
    </source>
</evidence>
<organism evidence="5 6">
    <name type="scientific">Paenimyroides ummariense</name>
    <dbReference type="NCBI Taxonomy" id="913024"/>
    <lineage>
        <taxon>Bacteria</taxon>
        <taxon>Pseudomonadati</taxon>
        <taxon>Bacteroidota</taxon>
        <taxon>Flavobacteriia</taxon>
        <taxon>Flavobacteriales</taxon>
        <taxon>Flavobacteriaceae</taxon>
        <taxon>Paenimyroides</taxon>
    </lineage>
</organism>
<keyword evidence="3" id="KW-0238">DNA-binding</keyword>
<dbReference type="Pfam" id="PF00488">
    <property type="entry name" value="MutS_V"/>
    <property type="match status" value="1"/>
</dbReference>
<evidence type="ECO:0000259" key="4">
    <source>
        <dbReference type="SMART" id="SM00534"/>
    </source>
</evidence>
<dbReference type="PANTHER" id="PTHR11361:SF99">
    <property type="entry name" value="DNA MISMATCH REPAIR PROTEIN"/>
    <property type="match status" value="1"/>
</dbReference>
<dbReference type="Proteomes" id="UP000199036">
    <property type="component" value="Unassembled WGS sequence"/>
</dbReference>
<gene>
    <name evidence="5" type="ORF">SAMN05421741_10892</name>
</gene>
<keyword evidence="2" id="KW-0067">ATP-binding</keyword>
<feature type="domain" description="DNA mismatch repair proteins mutS family" evidence="4">
    <location>
        <begin position="240"/>
        <end position="421"/>
    </location>
</feature>